<dbReference type="EMBL" id="CAJJDN010000118">
    <property type="protein sequence ID" value="CAD8118575.1"/>
    <property type="molecule type" value="Genomic_DNA"/>
</dbReference>
<organism evidence="3 4">
    <name type="scientific">Paramecium sonneborni</name>
    <dbReference type="NCBI Taxonomy" id="65129"/>
    <lineage>
        <taxon>Eukaryota</taxon>
        <taxon>Sar</taxon>
        <taxon>Alveolata</taxon>
        <taxon>Ciliophora</taxon>
        <taxon>Intramacronucleata</taxon>
        <taxon>Oligohymenophorea</taxon>
        <taxon>Peniculida</taxon>
        <taxon>Parameciidae</taxon>
        <taxon>Paramecium</taxon>
    </lineage>
</organism>
<evidence type="ECO:0000313" key="3">
    <source>
        <dbReference type="EMBL" id="CAD8118575.1"/>
    </source>
</evidence>
<dbReference type="GO" id="GO:0097361">
    <property type="term" value="C:cytosolic [4Fe-4S] assembly targeting complex"/>
    <property type="evidence" value="ECO:0007669"/>
    <property type="project" value="TreeGrafter"/>
</dbReference>
<feature type="region of interest" description="Disordered" evidence="2">
    <location>
        <begin position="194"/>
        <end position="222"/>
    </location>
</feature>
<evidence type="ECO:0000256" key="2">
    <source>
        <dbReference type="SAM" id="MobiDB-lite"/>
    </source>
</evidence>
<comment type="caution">
    <text evidence="3">The sequence shown here is derived from an EMBL/GenBank/DDBJ whole genome shotgun (WGS) entry which is preliminary data.</text>
</comment>
<dbReference type="Pfam" id="PF00400">
    <property type="entry name" value="WD40"/>
    <property type="match status" value="1"/>
</dbReference>
<feature type="repeat" description="WD" evidence="1">
    <location>
        <begin position="354"/>
        <end position="386"/>
    </location>
</feature>
<keyword evidence="4" id="KW-1185">Reference proteome</keyword>
<accession>A0A8S1QUG4</accession>
<dbReference type="Proteomes" id="UP000692954">
    <property type="component" value="Unassembled WGS sequence"/>
</dbReference>
<dbReference type="OrthoDB" id="412867at2759"/>
<feature type="compositionally biased region" description="Low complexity" evidence="2">
    <location>
        <begin position="212"/>
        <end position="222"/>
    </location>
</feature>
<gene>
    <name evidence="3" type="ORF">PSON_ATCC_30995.1.T1180003</name>
</gene>
<dbReference type="AlphaFoldDB" id="A0A8S1QUG4"/>
<evidence type="ECO:0000256" key="1">
    <source>
        <dbReference type="PROSITE-ProRule" id="PRU00221"/>
    </source>
</evidence>
<dbReference type="PANTHER" id="PTHR19920:SF0">
    <property type="entry name" value="CYTOSOLIC IRON-SULFUR PROTEIN ASSEMBLY PROTEIN CIAO1-RELATED"/>
    <property type="match status" value="1"/>
</dbReference>
<reference evidence="3" key="1">
    <citation type="submission" date="2021-01" db="EMBL/GenBank/DDBJ databases">
        <authorList>
            <consortium name="Genoscope - CEA"/>
            <person name="William W."/>
        </authorList>
    </citation>
    <scope>NUCLEOTIDE SEQUENCE</scope>
</reference>
<dbReference type="InterPro" id="IPR001680">
    <property type="entry name" value="WD40_rpt"/>
</dbReference>
<protein>
    <submittedName>
        <fullName evidence="3">Uncharacterized protein</fullName>
    </submittedName>
</protein>
<dbReference type="PROSITE" id="PS50082">
    <property type="entry name" value="WD_REPEATS_2"/>
    <property type="match status" value="1"/>
</dbReference>
<feature type="compositionally biased region" description="Polar residues" evidence="2">
    <location>
        <begin position="194"/>
        <end position="204"/>
    </location>
</feature>
<name>A0A8S1QUG4_9CILI</name>
<proteinExistence type="predicted"/>
<dbReference type="SMART" id="SM00320">
    <property type="entry name" value="WD40"/>
    <property type="match status" value="4"/>
</dbReference>
<dbReference type="PANTHER" id="PTHR19920">
    <property type="entry name" value="WD40 PROTEIN CIAO1"/>
    <property type="match status" value="1"/>
</dbReference>
<dbReference type="GO" id="GO:0016226">
    <property type="term" value="P:iron-sulfur cluster assembly"/>
    <property type="evidence" value="ECO:0007669"/>
    <property type="project" value="TreeGrafter"/>
</dbReference>
<sequence length="571" mass="66949">MMDASIRCNERLLCTQCSVEYDRDSKLMGFQKVVQILEEKQIQKLQEFEKLAVILIQQIEEFQIIVHNLKSQLFQQLDFLLEICRDQINNLYILGQKYSQFSFFQELDNLIKNENGEFLIKPEINSIQNIWKKKMLTKLEQFKVFEIYKKLQEILKKSLKIEEMPIQNNSQTAPNSPQKKSQQLFSIHTPSVSTKKINNQSPQKYKQVPFSPQQTQKMKTQPQEKLIIKEQEKENKKRKLFIQKITEVSYKQQEECYAIAINHDNTLLVAAANQHIKIFELNLSNTEKNQPQSLDLNQYLFDEHSCKVSTLNFFNNSSYLRNSFISGSQDSKIIIQSPSSSQNKPLRWRSSVILDGHSNYIRCIIVHPFQDMIISGSHDKTIRFWSSHSISNQWPTWRYTVWALSMNQNGTKLISSGNDQKLLVMVLSSHSVWLVQQQIDVKKRGYRLSFITNDLFVFQQESVSKLSIYVFDSNSSNFKKNEEFSISGEGQTCDPRFPCIFNSNKSLLISKNGHQIQIIRYREALNYFQVEEIIDFKGDYLRGGSLSQDGEFLVFWDKRSSEIQIRQLHEQ</sequence>
<keyword evidence="1" id="KW-0853">WD repeat</keyword>
<evidence type="ECO:0000313" key="4">
    <source>
        <dbReference type="Proteomes" id="UP000692954"/>
    </source>
</evidence>
<dbReference type="PROSITE" id="PS50294">
    <property type="entry name" value="WD_REPEATS_REGION"/>
    <property type="match status" value="1"/>
</dbReference>